<dbReference type="InterPro" id="IPR000073">
    <property type="entry name" value="AB_hydrolase_1"/>
</dbReference>
<dbReference type="PRINTS" id="PR00111">
    <property type="entry name" value="ABHYDROLASE"/>
</dbReference>
<dbReference type="Gene3D" id="3.40.50.1820">
    <property type="entry name" value="alpha/beta hydrolase"/>
    <property type="match status" value="1"/>
</dbReference>
<dbReference type="AlphaFoldDB" id="A0A9W7BAQ7"/>
<comment type="caution">
    <text evidence="2">The sequence shown here is derived from an EMBL/GenBank/DDBJ whole genome shotgun (WGS) entry which is preliminary data.</text>
</comment>
<accession>A0A9W7BAQ7</accession>
<evidence type="ECO:0000313" key="2">
    <source>
        <dbReference type="EMBL" id="GMH87186.1"/>
    </source>
</evidence>
<evidence type="ECO:0000313" key="3">
    <source>
        <dbReference type="Proteomes" id="UP001162640"/>
    </source>
</evidence>
<dbReference type="PANTHER" id="PTHR43798:SF33">
    <property type="entry name" value="HYDROLASE, PUTATIVE (AFU_ORTHOLOGUE AFUA_2G14860)-RELATED"/>
    <property type="match status" value="1"/>
</dbReference>
<gene>
    <name evidence="2" type="ORF">TL16_g10775</name>
</gene>
<evidence type="ECO:0000259" key="1">
    <source>
        <dbReference type="Pfam" id="PF12697"/>
    </source>
</evidence>
<dbReference type="EMBL" id="BLQM01000390">
    <property type="protein sequence ID" value="GMH87186.1"/>
    <property type="molecule type" value="Genomic_DNA"/>
</dbReference>
<proteinExistence type="predicted"/>
<protein>
    <recommendedName>
        <fullName evidence="1">AB hydrolase-1 domain-containing protein</fullName>
    </recommendedName>
</protein>
<dbReference type="SUPFAM" id="SSF53474">
    <property type="entry name" value="alpha/beta-Hydrolases"/>
    <property type="match status" value="1"/>
</dbReference>
<sequence length="375" mass="41457">MIWSLDSLSSCEVGNLTSGRLSSFWTLVMGIMSLEKAMATIPQSKAALAFIISSVLITVSVNSLLDSPPAPLAYYFIDKTLELGLRAITGVKDEIVQTSYGESRVMSIDCPNRNPTSPRLVLLHGVTSKSADLLPVALSLKIQGSFSRIVLIDLQGHGLSDMCDDDTEFTFDGMTDMALETFDAIFPNDDGEVVLAGNSLGGLILFQIGLRGRKNPLYLISPGGAPSTASELSSLSSTFELKTHSSARRFFRTMLSEKRYKPSLLIWIMAFGCLHRTSSKNVKRIFKALLNPTESACNHDMSKFVAPCGIFWGKEERLLPSSNLEYFKKKIGKKYLIQVDEPDYFGHVPFFDNPYEVAQYISRFAELAVKNKSKK</sequence>
<organism evidence="2 3">
    <name type="scientific">Triparma laevis f. inornata</name>
    <dbReference type="NCBI Taxonomy" id="1714386"/>
    <lineage>
        <taxon>Eukaryota</taxon>
        <taxon>Sar</taxon>
        <taxon>Stramenopiles</taxon>
        <taxon>Ochrophyta</taxon>
        <taxon>Bolidophyceae</taxon>
        <taxon>Parmales</taxon>
        <taxon>Triparmaceae</taxon>
        <taxon>Triparma</taxon>
    </lineage>
</organism>
<dbReference type="InterPro" id="IPR050266">
    <property type="entry name" value="AB_hydrolase_sf"/>
</dbReference>
<dbReference type="Proteomes" id="UP001162640">
    <property type="component" value="Unassembled WGS sequence"/>
</dbReference>
<dbReference type="GO" id="GO:0016020">
    <property type="term" value="C:membrane"/>
    <property type="evidence" value="ECO:0007669"/>
    <property type="project" value="TreeGrafter"/>
</dbReference>
<reference evidence="3" key="1">
    <citation type="journal article" date="2023" name="Commun. Biol.">
        <title>Genome analysis of Parmales, the sister group of diatoms, reveals the evolutionary specialization of diatoms from phago-mixotrophs to photoautotrophs.</title>
        <authorList>
            <person name="Ban H."/>
            <person name="Sato S."/>
            <person name="Yoshikawa S."/>
            <person name="Yamada K."/>
            <person name="Nakamura Y."/>
            <person name="Ichinomiya M."/>
            <person name="Sato N."/>
            <person name="Blanc-Mathieu R."/>
            <person name="Endo H."/>
            <person name="Kuwata A."/>
            <person name="Ogata H."/>
        </authorList>
    </citation>
    <scope>NUCLEOTIDE SEQUENCE [LARGE SCALE GENOMIC DNA]</scope>
</reference>
<feature type="domain" description="AB hydrolase-1" evidence="1">
    <location>
        <begin position="120"/>
        <end position="358"/>
    </location>
</feature>
<dbReference type="InterPro" id="IPR029058">
    <property type="entry name" value="AB_hydrolase_fold"/>
</dbReference>
<dbReference type="Pfam" id="PF12697">
    <property type="entry name" value="Abhydrolase_6"/>
    <property type="match status" value="1"/>
</dbReference>
<name>A0A9W7BAQ7_9STRA</name>
<dbReference type="PANTHER" id="PTHR43798">
    <property type="entry name" value="MONOACYLGLYCEROL LIPASE"/>
    <property type="match status" value="1"/>
</dbReference>